<evidence type="ECO:0000256" key="1">
    <source>
        <dbReference type="RuleBase" id="RU004273"/>
    </source>
</evidence>
<accession>A0A1J4JCX9</accession>
<proteinExistence type="inferred from homology"/>
<dbReference type="InterPro" id="IPR006186">
    <property type="entry name" value="Ser/Thr-sp_prot-phosphatase"/>
</dbReference>
<dbReference type="PANTHER" id="PTHR11668">
    <property type="entry name" value="SERINE/THREONINE PROTEIN PHOSPHATASE"/>
    <property type="match status" value="1"/>
</dbReference>
<organism evidence="3 4">
    <name type="scientific">Tritrichomonas foetus</name>
    <dbReference type="NCBI Taxonomy" id="1144522"/>
    <lineage>
        <taxon>Eukaryota</taxon>
        <taxon>Metamonada</taxon>
        <taxon>Parabasalia</taxon>
        <taxon>Tritrichomonadida</taxon>
        <taxon>Tritrichomonadidae</taxon>
        <taxon>Tritrichomonas</taxon>
    </lineage>
</organism>
<evidence type="ECO:0000313" key="3">
    <source>
        <dbReference type="EMBL" id="OHS97026.1"/>
    </source>
</evidence>
<dbReference type="Gene3D" id="3.60.21.10">
    <property type="match status" value="1"/>
</dbReference>
<dbReference type="GO" id="GO:0005737">
    <property type="term" value="C:cytoplasm"/>
    <property type="evidence" value="ECO:0007669"/>
    <property type="project" value="TreeGrafter"/>
</dbReference>
<dbReference type="GO" id="GO:0005634">
    <property type="term" value="C:nucleus"/>
    <property type="evidence" value="ECO:0007669"/>
    <property type="project" value="TreeGrafter"/>
</dbReference>
<dbReference type="Pfam" id="PF00149">
    <property type="entry name" value="Metallophos"/>
    <property type="match status" value="1"/>
</dbReference>
<dbReference type="InterPro" id="IPR050341">
    <property type="entry name" value="PP1_catalytic_subunit"/>
</dbReference>
<dbReference type="PRINTS" id="PR00114">
    <property type="entry name" value="STPHPHTASE"/>
</dbReference>
<dbReference type="SMART" id="SM00156">
    <property type="entry name" value="PP2Ac"/>
    <property type="match status" value="1"/>
</dbReference>
<dbReference type="PROSITE" id="PS00125">
    <property type="entry name" value="SER_THR_PHOSPHATASE"/>
    <property type="match status" value="1"/>
</dbReference>
<name>A0A1J4JCX9_9EUKA</name>
<dbReference type="SUPFAM" id="SSF56300">
    <property type="entry name" value="Metallo-dependent phosphatases"/>
    <property type="match status" value="1"/>
</dbReference>
<evidence type="ECO:0000313" key="4">
    <source>
        <dbReference type="Proteomes" id="UP000179807"/>
    </source>
</evidence>
<keyword evidence="1" id="KW-0378">Hydrolase</keyword>
<gene>
    <name evidence="3" type="primary">sds21</name>
    <name evidence="3" type="ORF">TRFO_36803</name>
</gene>
<sequence>MNFGVIPFITKKIFPLLSVPTADIEKIGETIPVPKFEEYVVRDLLKVVVNDLRKNKPLIRVQGDVYIIGDLHGNFHDFLRILSRIPDFLSKKFILLGDYVDRGHFQIELVITILTLAIQYPDNFFLLRGNHEFREINLKGGFYDEVCSEYSENLYEYFNEAFDYLSLAAIVNNAYFCVHGGIGPNLKDISKIENIVLPYRNYDNDNFVKDMMWSDPANQSIDFCDNVRGVGSIYGLVAISNFMHHNNLKGIIRGHESIKTGISMNSCKNVCTVFSSSGYGDSFNPAGYIMISEKDNKFHFYYYRPILLPAREKALWIFHRLEENVRRVQSIHEIGSSNNLLKPLPRRRNFMVKELTMRKIRRSITNGNLPPLQVLDKSNKAILPSLKL</sequence>
<comment type="caution">
    <text evidence="3">The sequence shown here is derived from an EMBL/GenBank/DDBJ whole genome shotgun (WGS) entry which is preliminary data.</text>
</comment>
<evidence type="ECO:0000259" key="2">
    <source>
        <dbReference type="PROSITE" id="PS00125"/>
    </source>
</evidence>
<keyword evidence="4" id="KW-1185">Reference proteome</keyword>
<comment type="similarity">
    <text evidence="1">Belongs to the PPP phosphatase family.</text>
</comment>
<dbReference type="EMBL" id="MLAK01001141">
    <property type="protein sequence ID" value="OHS97026.1"/>
    <property type="molecule type" value="Genomic_DNA"/>
</dbReference>
<dbReference type="AlphaFoldDB" id="A0A1J4JCX9"/>
<reference evidence="3" key="1">
    <citation type="submission" date="2016-10" db="EMBL/GenBank/DDBJ databases">
        <authorList>
            <person name="Benchimol M."/>
            <person name="Almeida L.G."/>
            <person name="Vasconcelos A.T."/>
            <person name="Perreira-Neves A."/>
            <person name="Rosa I.A."/>
            <person name="Tasca T."/>
            <person name="Bogo M.R."/>
            <person name="de Souza W."/>
        </authorList>
    </citation>
    <scope>NUCLEOTIDE SEQUENCE [LARGE SCALE GENOMIC DNA]</scope>
    <source>
        <strain evidence="3">K</strain>
    </source>
</reference>
<dbReference type="GeneID" id="94845755"/>
<dbReference type="InterPro" id="IPR004843">
    <property type="entry name" value="Calcineurin-like_PHP"/>
</dbReference>
<dbReference type="Proteomes" id="UP000179807">
    <property type="component" value="Unassembled WGS sequence"/>
</dbReference>
<dbReference type="PANTHER" id="PTHR11668:SF494">
    <property type="entry name" value="PROTEIN PHOSPHATASE, PUTATIVE-RELATED"/>
    <property type="match status" value="1"/>
</dbReference>
<dbReference type="VEuPathDB" id="TrichDB:TRFO_36803"/>
<dbReference type="EC" id="3.1.3.16" evidence="1"/>
<dbReference type="RefSeq" id="XP_068350163.1">
    <property type="nucleotide sequence ID" value="XM_068511051.1"/>
</dbReference>
<dbReference type="GO" id="GO:0004722">
    <property type="term" value="F:protein serine/threonine phosphatase activity"/>
    <property type="evidence" value="ECO:0007669"/>
    <property type="project" value="UniProtKB-EC"/>
</dbReference>
<feature type="domain" description="Serine/threonine specific protein phosphatases" evidence="2">
    <location>
        <begin position="127"/>
        <end position="132"/>
    </location>
</feature>
<comment type="catalytic activity">
    <reaction evidence="1">
        <text>O-phospho-L-threonyl-[protein] + H2O = L-threonyl-[protein] + phosphate</text>
        <dbReference type="Rhea" id="RHEA:47004"/>
        <dbReference type="Rhea" id="RHEA-COMP:11060"/>
        <dbReference type="Rhea" id="RHEA-COMP:11605"/>
        <dbReference type="ChEBI" id="CHEBI:15377"/>
        <dbReference type="ChEBI" id="CHEBI:30013"/>
        <dbReference type="ChEBI" id="CHEBI:43474"/>
        <dbReference type="ChEBI" id="CHEBI:61977"/>
        <dbReference type="EC" id="3.1.3.16"/>
    </reaction>
</comment>
<dbReference type="InterPro" id="IPR029052">
    <property type="entry name" value="Metallo-depent_PP-like"/>
</dbReference>
<protein>
    <recommendedName>
        <fullName evidence="1">Serine/threonine-protein phosphatase</fullName>
        <ecNumber evidence="1">3.1.3.16</ecNumber>
    </recommendedName>
</protein>
<dbReference type="CDD" id="cd00144">
    <property type="entry name" value="MPP_PPP_family"/>
    <property type="match status" value="1"/>
</dbReference>